<reference evidence="2 3" key="1">
    <citation type="journal article" date="2014" name="Genome Announc.">
        <title>Genome Sequence of the Microsporidian Species Nematocida sp1 Strain ERTm6 (ATCC PRA-372).</title>
        <authorList>
            <person name="Bakowski M.A."/>
            <person name="Priest M."/>
            <person name="Young S."/>
            <person name="Cuomo C.A."/>
            <person name="Troemel E.R."/>
        </authorList>
    </citation>
    <scope>NUCLEOTIDE SEQUENCE [LARGE SCALE GENOMIC DNA]</scope>
    <source>
        <strain evidence="2 3">ERTm6</strain>
    </source>
</reference>
<name>A0A086J3S4_NEMA1</name>
<evidence type="ECO:0000256" key="1">
    <source>
        <dbReference type="SAM" id="Phobius"/>
    </source>
</evidence>
<keyword evidence="3" id="KW-1185">Reference proteome</keyword>
<dbReference type="GeneID" id="77675921"/>
<keyword evidence="1" id="KW-0472">Membrane</keyword>
<feature type="transmembrane region" description="Helical" evidence="1">
    <location>
        <begin position="51"/>
        <end position="71"/>
    </location>
</feature>
<gene>
    <name evidence="2" type="ORF">NESG_00948</name>
</gene>
<dbReference type="HOGENOM" id="CLU_1402802_0_0_1"/>
<accession>A0A086J3S4</accession>
<keyword evidence="1" id="KW-1133">Transmembrane helix</keyword>
<evidence type="ECO:0000313" key="3">
    <source>
        <dbReference type="Proteomes" id="UP000054524"/>
    </source>
</evidence>
<organism evidence="2 3">
    <name type="scientific">Nematocida ausubeli (strain ATCC PRA-371 / ERTm2)</name>
    <name type="common">Nematode killer fungus</name>
    <dbReference type="NCBI Taxonomy" id="1913371"/>
    <lineage>
        <taxon>Eukaryota</taxon>
        <taxon>Fungi</taxon>
        <taxon>Fungi incertae sedis</taxon>
        <taxon>Microsporidia</taxon>
        <taxon>Nematocida</taxon>
    </lineage>
</organism>
<dbReference type="AlphaFoldDB" id="A0A086J3S4"/>
<evidence type="ECO:0000313" key="2">
    <source>
        <dbReference type="EMBL" id="KFG26792.1"/>
    </source>
</evidence>
<dbReference type="RefSeq" id="XP_052905347.1">
    <property type="nucleotide sequence ID" value="XM_053048587.1"/>
</dbReference>
<proteinExistence type="predicted"/>
<dbReference type="EMBL" id="AKIJ01000002">
    <property type="protein sequence ID" value="KFG26792.1"/>
    <property type="molecule type" value="Genomic_DNA"/>
</dbReference>
<keyword evidence="1" id="KW-0812">Transmembrane</keyword>
<dbReference type="Proteomes" id="UP000054524">
    <property type="component" value="Unassembled WGS sequence"/>
</dbReference>
<comment type="caution">
    <text evidence="2">The sequence shown here is derived from an EMBL/GenBank/DDBJ whole genome shotgun (WGS) entry which is preliminary data.</text>
</comment>
<sequence>MQYQTSHVFKQTYNYHSAPRVVQPVLAIPVSSTIVEGNNSLGTVELHIEDAYSVLVAFVVIVLFIAIVLAVKNHSSIRVNSRRSNIEGARASGETLPRYSHEVKATRLDRSKKTVKFAENVSYDAPPAYTEKDSFASSPAPSAPSIELDSTIPTAPPMEFWSLDTNSSLNGELRDESFFYTEKAGYLSTPFDRF</sequence>
<protein>
    <submittedName>
        <fullName evidence="2">Uncharacterized protein</fullName>
    </submittedName>
</protein>